<keyword evidence="1" id="KW-0812">Transmembrane</keyword>
<evidence type="ECO:0000256" key="1">
    <source>
        <dbReference type="SAM" id="Phobius"/>
    </source>
</evidence>
<keyword evidence="3" id="KW-1185">Reference proteome</keyword>
<dbReference type="EMBL" id="FMCS01000003">
    <property type="protein sequence ID" value="SCE93076.1"/>
    <property type="molecule type" value="Genomic_DNA"/>
</dbReference>
<reference evidence="3" key="1">
    <citation type="submission" date="2016-06" db="EMBL/GenBank/DDBJ databases">
        <authorList>
            <person name="Varghese N."/>
            <person name="Submissions Spin"/>
        </authorList>
    </citation>
    <scope>NUCLEOTIDE SEQUENCE [LARGE SCALE GENOMIC DNA]</scope>
    <source>
        <strain evidence="3">DSM 45246</strain>
    </source>
</reference>
<name>A0A1C4WA04_9ACTN</name>
<dbReference type="AlphaFoldDB" id="A0A1C4WA04"/>
<keyword evidence="1" id="KW-1133">Transmembrane helix</keyword>
<protein>
    <submittedName>
        <fullName evidence="2">Uncharacterized protein</fullName>
    </submittedName>
</protein>
<accession>A0A1C4WA04</accession>
<dbReference type="Proteomes" id="UP000199629">
    <property type="component" value="Unassembled WGS sequence"/>
</dbReference>
<keyword evidence="1" id="KW-0472">Membrane</keyword>
<gene>
    <name evidence="2" type="ORF">GA0070214_103375</name>
</gene>
<organism evidence="2 3">
    <name type="scientific">Micromonospora chaiyaphumensis</name>
    <dbReference type="NCBI Taxonomy" id="307119"/>
    <lineage>
        <taxon>Bacteria</taxon>
        <taxon>Bacillati</taxon>
        <taxon>Actinomycetota</taxon>
        <taxon>Actinomycetes</taxon>
        <taxon>Micromonosporales</taxon>
        <taxon>Micromonosporaceae</taxon>
        <taxon>Micromonospora</taxon>
    </lineage>
</organism>
<evidence type="ECO:0000313" key="3">
    <source>
        <dbReference type="Proteomes" id="UP000199629"/>
    </source>
</evidence>
<evidence type="ECO:0000313" key="2">
    <source>
        <dbReference type="EMBL" id="SCE93076.1"/>
    </source>
</evidence>
<feature type="transmembrane region" description="Helical" evidence="1">
    <location>
        <begin position="40"/>
        <end position="58"/>
    </location>
</feature>
<proteinExistence type="predicted"/>
<sequence>MCSQRLSVPAHLLRLYAERVNVETAHVMGAATFPDFDLEAAFVVFLFAAGVVLSAAVLSEQTADSFRLSFGVPLPVLVSRVAHGGHSS</sequence>